<accession>A0A9P1GYV6</accession>
<dbReference type="PANTHER" id="PTHR12475:SF4">
    <property type="entry name" value="PROTEIN THEM6"/>
    <property type="match status" value="1"/>
</dbReference>
<organism evidence="2 3">
    <name type="scientific">Parascedosporium putredinis</name>
    <dbReference type="NCBI Taxonomy" id="1442378"/>
    <lineage>
        <taxon>Eukaryota</taxon>
        <taxon>Fungi</taxon>
        <taxon>Dikarya</taxon>
        <taxon>Ascomycota</taxon>
        <taxon>Pezizomycotina</taxon>
        <taxon>Sordariomycetes</taxon>
        <taxon>Hypocreomycetidae</taxon>
        <taxon>Microascales</taxon>
        <taxon>Microascaceae</taxon>
        <taxon>Parascedosporium</taxon>
    </lineage>
</organism>
<gene>
    <name evidence="2" type="ORF">PPNO1_LOCUS2155</name>
</gene>
<dbReference type="PANTHER" id="PTHR12475">
    <property type="match status" value="1"/>
</dbReference>
<dbReference type="InterPro" id="IPR029069">
    <property type="entry name" value="HotDog_dom_sf"/>
</dbReference>
<dbReference type="OrthoDB" id="265761at2759"/>
<dbReference type="Proteomes" id="UP000838763">
    <property type="component" value="Unassembled WGS sequence"/>
</dbReference>
<reference evidence="2" key="1">
    <citation type="submission" date="2022-11" db="EMBL/GenBank/DDBJ databases">
        <authorList>
            <person name="Scott C."/>
            <person name="Bruce N."/>
        </authorList>
    </citation>
    <scope>NUCLEOTIDE SEQUENCE</scope>
</reference>
<dbReference type="SUPFAM" id="SSF54637">
    <property type="entry name" value="Thioesterase/thiol ester dehydrase-isomerase"/>
    <property type="match status" value="1"/>
</dbReference>
<name>A0A9P1GYV6_9PEZI</name>
<dbReference type="AlphaFoldDB" id="A0A9P1GYV6"/>
<comment type="caution">
    <text evidence="2">The sequence shown here is derived from an EMBL/GenBank/DDBJ whole genome shotgun (WGS) entry which is preliminary data.</text>
</comment>
<proteinExistence type="inferred from homology"/>
<evidence type="ECO:0000313" key="2">
    <source>
        <dbReference type="EMBL" id="CAI4212392.1"/>
    </source>
</evidence>
<comment type="similarity">
    <text evidence="1">Belongs to the lcsJ thioesterase family.</text>
</comment>
<dbReference type="EMBL" id="CALLCH030000004">
    <property type="protein sequence ID" value="CAI4212392.1"/>
    <property type="molecule type" value="Genomic_DNA"/>
</dbReference>
<keyword evidence="3" id="KW-1185">Reference proteome</keyword>
<sequence length="221" mass="25715">MSLQFLSSRLRALVVLIAQNARSLTKLRTVAIIYVLFNLKSLPLMWHLRTLRTVIRRITDPARTKYLSPRCLFLPTVSSTRSPWLECDYNIHKSNSTYFTDIDIMTIALGSCNCVWRKEIKPYKPYELWSRVVSWDEKWIYVVTHFVEKGRYAHKEYLLQPGRKASRKTTKGEPVDPIEAVYASSISRFVVKNNRRTVPPEDAIRLCGLLPPRDDSPMALR</sequence>
<evidence type="ECO:0000313" key="3">
    <source>
        <dbReference type="Proteomes" id="UP000838763"/>
    </source>
</evidence>
<evidence type="ECO:0008006" key="4">
    <source>
        <dbReference type="Google" id="ProtNLM"/>
    </source>
</evidence>
<evidence type="ECO:0000256" key="1">
    <source>
        <dbReference type="ARBA" id="ARBA00038476"/>
    </source>
</evidence>
<protein>
    <recommendedName>
        <fullName evidence="4">Thioesterase</fullName>
    </recommendedName>
</protein>
<dbReference type="InterPro" id="IPR051490">
    <property type="entry name" value="THEM6_lcsJ_thioesterase"/>
</dbReference>